<dbReference type="KEGG" id="tsin:OXH18_09700"/>
<organism evidence="9 10">
    <name type="scientific">Thermocoleostomius sinensis A174</name>
    <dbReference type="NCBI Taxonomy" id="2016057"/>
    <lineage>
        <taxon>Bacteria</taxon>
        <taxon>Bacillati</taxon>
        <taxon>Cyanobacteriota</taxon>
        <taxon>Cyanophyceae</taxon>
        <taxon>Oculatellales</taxon>
        <taxon>Oculatellaceae</taxon>
        <taxon>Thermocoleostomius</taxon>
    </lineage>
</organism>
<keyword evidence="10" id="KW-1185">Reference proteome</keyword>
<evidence type="ECO:0000256" key="1">
    <source>
        <dbReference type="ARBA" id="ARBA00004162"/>
    </source>
</evidence>
<gene>
    <name evidence="9" type="ORF">OXH18_09700</name>
</gene>
<dbReference type="Proteomes" id="UP001163152">
    <property type="component" value="Chromosome"/>
</dbReference>
<evidence type="ECO:0000313" key="9">
    <source>
        <dbReference type="EMBL" id="WAL62241.1"/>
    </source>
</evidence>
<keyword evidence="3" id="KW-1003">Cell membrane</keyword>
<dbReference type="Gene3D" id="3.30.420.270">
    <property type="match status" value="1"/>
</dbReference>
<evidence type="ECO:0000256" key="4">
    <source>
        <dbReference type="ARBA" id="ARBA00022692"/>
    </source>
</evidence>
<evidence type="ECO:0000256" key="6">
    <source>
        <dbReference type="ARBA" id="ARBA00023136"/>
    </source>
</evidence>
<keyword evidence="6 8" id="KW-0472">Membrane</keyword>
<dbReference type="Pfam" id="PF02472">
    <property type="entry name" value="ExbD"/>
    <property type="match status" value="1"/>
</dbReference>
<name>A0A9E8ZG98_9CYAN</name>
<dbReference type="PANTHER" id="PTHR30558:SF3">
    <property type="entry name" value="BIOPOLYMER TRANSPORT PROTEIN EXBD-RELATED"/>
    <property type="match status" value="1"/>
</dbReference>
<keyword evidence="5 8" id="KW-1133">Transmembrane helix</keyword>
<dbReference type="InterPro" id="IPR003400">
    <property type="entry name" value="ExbD"/>
</dbReference>
<evidence type="ECO:0000256" key="2">
    <source>
        <dbReference type="ARBA" id="ARBA00005811"/>
    </source>
</evidence>
<evidence type="ECO:0000256" key="3">
    <source>
        <dbReference type="ARBA" id="ARBA00022475"/>
    </source>
</evidence>
<dbReference type="AlphaFoldDB" id="A0A9E8ZG98"/>
<accession>A0A9E8ZG98</accession>
<dbReference type="GO" id="GO:0005886">
    <property type="term" value="C:plasma membrane"/>
    <property type="evidence" value="ECO:0007669"/>
    <property type="project" value="UniProtKB-SubCell"/>
</dbReference>
<reference evidence="9" key="1">
    <citation type="submission" date="2022-12" db="EMBL/GenBank/DDBJ databases">
        <title>Polyphasic identification of a Novel Hot-Spring Cyanobacterium Ocullathermofonsia sinensis gen nov. sp. nov. and Genomic Insights on its Adaptations to the Thermal Habitat.</title>
        <authorList>
            <person name="Daroch M."/>
            <person name="Tang J."/>
            <person name="Jiang Y."/>
        </authorList>
    </citation>
    <scope>NUCLEOTIDE SEQUENCE</scope>
    <source>
        <strain evidence="9">PKUAC-SCTA174</strain>
    </source>
</reference>
<keyword evidence="7" id="KW-0813">Transport</keyword>
<proteinExistence type="inferred from homology"/>
<comment type="subcellular location">
    <subcellularLocation>
        <location evidence="1">Cell membrane</location>
        <topology evidence="1">Single-pass membrane protein</topology>
    </subcellularLocation>
    <subcellularLocation>
        <location evidence="7">Cell membrane</location>
        <topology evidence="7">Single-pass type II membrane protein</topology>
    </subcellularLocation>
</comment>
<evidence type="ECO:0000256" key="8">
    <source>
        <dbReference type="SAM" id="Phobius"/>
    </source>
</evidence>
<evidence type="ECO:0000256" key="5">
    <source>
        <dbReference type="ARBA" id="ARBA00022989"/>
    </source>
</evidence>
<dbReference type="EMBL" id="CP113797">
    <property type="protein sequence ID" value="WAL62241.1"/>
    <property type="molecule type" value="Genomic_DNA"/>
</dbReference>
<dbReference type="GO" id="GO:0022857">
    <property type="term" value="F:transmembrane transporter activity"/>
    <property type="evidence" value="ECO:0007669"/>
    <property type="project" value="InterPro"/>
</dbReference>
<protein>
    <submittedName>
        <fullName evidence="9">Biopolymer transporter ExbD</fullName>
    </submittedName>
</protein>
<feature type="transmembrane region" description="Helical" evidence="8">
    <location>
        <begin position="15"/>
        <end position="36"/>
    </location>
</feature>
<keyword evidence="7" id="KW-0653">Protein transport</keyword>
<sequence>MRLPNDSDRPFQINIVPMIDVIFAILAFFILSTLFLSRSEGLPVDLPQANTSQPTAAPSPLVVTIDRDGRLTLDREAIQLEALVAQIRALALTGQQPFVVINADAAVSHGNVVAVMDRLRSIEGVRMAIATQRP</sequence>
<evidence type="ECO:0000256" key="7">
    <source>
        <dbReference type="RuleBase" id="RU003879"/>
    </source>
</evidence>
<comment type="similarity">
    <text evidence="2 7">Belongs to the ExbD/TolR family.</text>
</comment>
<dbReference type="RefSeq" id="WP_268612443.1">
    <property type="nucleotide sequence ID" value="NZ_CP113797.1"/>
</dbReference>
<keyword evidence="4 7" id="KW-0812">Transmembrane</keyword>
<evidence type="ECO:0000313" key="10">
    <source>
        <dbReference type="Proteomes" id="UP001163152"/>
    </source>
</evidence>
<dbReference type="GO" id="GO:0015031">
    <property type="term" value="P:protein transport"/>
    <property type="evidence" value="ECO:0007669"/>
    <property type="project" value="UniProtKB-KW"/>
</dbReference>
<dbReference type="PANTHER" id="PTHR30558">
    <property type="entry name" value="EXBD MEMBRANE COMPONENT OF PMF-DRIVEN MACROMOLECULE IMPORT SYSTEM"/>
    <property type="match status" value="1"/>
</dbReference>